<keyword evidence="5 8" id="KW-0687">Ribonucleoprotein</keyword>
<comment type="similarity">
    <text evidence="1 8">Belongs to the universal ribosomal protein uS4 family.</text>
</comment>
<evidence type="ECO:0000256" key="5">
    <source>
        <dbReference type="ARBA" id="ARBA00023274"/>
    </source>
</evidence>
<dbReference type="PROSITE" id="PS00632">
    <property type="entry name" value="RIBOSOMAL_S4"/>
    <property type="match status" value="1"/>
</dbReference>
<evidence type="ECO:0000256" key="8">
    <source>
        <dbReference type="RuleBase" id="RU003699"/>
    </source>
</evidence>
<dbReference type="Gene3D" id="1.10.1050.10">
    <property type="entry name" value="Ribosomal Protein S4 Delta 41, Chain A, domain 1"/>
    <property type="match status" value="1"/>
</dbReference>
<dbReference type="GO" id="GO:0019843">
    <property type="term" value="F:rRNA binding"/>
    <property type="evidence" value="ECO:0007669"/>
    <property type="project" value="UniProtKB-KW"/>
</dbReference>
<dbReference type="SMART" id="SM01390">
    <property type="entry name" value="Ribosomal_S4"/>
    <property type="match status" value="1"/>
</dbReference>
<reference evidence="11 12" key="2">
    <citation type="journal article" date="2016" name="Genome Announc.">
        <title>Complete Genome Sequences of the Obligate Symbionts 'Candidatus Sulcia muelleri' and 'Ca. Nasuia deltocephalinicola' from the Pestiferous Leafhopper Macrosteles quadripunctulatus (Hemiptera: Cicadellidae).</title>
        <authorList>
            <person name="Bennett G.M."/>
            <person name="Abba S."/>
            <person name="Kube M."/>
            <person name="Marzachi C."/>
        </authorList>
    </citation>
    <scope>NUCLEOTIDE SEQUENCE [LARGE SCALE GENOMIC DNA]</scope>
    <source>
        <strain evidence="11 12">PUNC</strain>
    </source>
</reference>
<evidence type="ECO:0000259" key="10">
    <source>
        <dbReference type="SMART" id="SM01390"/>
    </source>
</evidence>
<keyword evidence="3 7" id="KW-0694">RNA-binding</keyword>
<dbReference type="PANTHER" id="PTHR11831:SF4">
    <property type="entry name" value="SMALL RIBOSOMAL SUBUNIT PROTEIN US4M"/>
    <property type="match status" value="1"/>
</dbReference>
<feature type="domain" description="Small ribosomal subunit protein uS4 N-terminal" evidence="10">
    <location>
        <begin position="1"/>
        <end position="96"/>
    </location>
</feature>
<dbReference type="OrthoDB" id="9803672at2"/>
<gene>
    <name evidence="11" type="ORF">ASU29_119</name>
</gene>
<dbReference type="SMART" id="SM00363">
    <property type="entry name" value="S4"/>
    <property type="match status" value="1"/>
</dbReference>
<sequence>MIKKPRFKIYRREKINIFLKNFYISNKSKFLKKLKKNKIINKKNVFLIPSHYSNQIKEKRKLKIIYGISDKTYNIYYSKSKKLGGDISYNILKTLECRLDNIVYRSFFSYTRPQARQLISHKFFLFNNEYLNFSSKILKVGDYIKLNLNKNLNFFNFNYFYYCINNNLTPKWIFINKNNFSFYLKRYPTKNDLNNYLNINNSFIFGNCNNE</sequence>
<feature type="domain" description="RNA-binding S4" evidence="9">
    <location>
        <begin position="97"/>
        <end position="160"/>
    </location>
</feature>
<evidence type="ECO:0000313" key="12">
    <source>
        <dbReference type="Proteomes" id="UP000055684"/>
    </source>
</evidence>
<dbReference type="AlphaFoldDB" id="A0A0S2UPL5"/>
<dbReference type="Gene3D" id="3.10.290.10">
    <property type="entry name" value="RNA-binding S4 domain"/>
    <property type="match status" value="1"/>
</dbReference>
<dbReference type="NCBIfam" id="NF003717">
    <property type="entry name" value="PRK05327.1"/>
    <property type="match status" value="1"/>
</dbReference>
<keyword evidence="4 8" id="KW-0689">Ribosomal protein</keyword>
<accession>A0A0S2UPL5</accession>
<proteinExistence type="inferred from homology"/>
<dbReference type="PROSITE" id="PS50889">
    <property type="entry name" value="S4"/>
    <property type="match status" value="1"/>
</dbReference>
<dbReference type="InterPro" id="IPR001912">
    <property type="entry name" value="Ribosomal_uS4_N"/>
</dbReference>
<evidence type="ECO:0000259" key="9">
    <source>
        <dbReference type="SMART" id="SM00363"/>
    </source>
</evidence>
<evidence type="ECO:0000256" key="1">
    <source>
        <dbReference type="ARBA" id="ARBA00007465"/>
    </source>
</evidence>
<dbReference type="GO" id="GO:0003735">
    <property type="term" value="F:structural constituent of ribosome"/>
    <property type="evidence" value="ECO:0007669"/>
    <property type="project" value="TreeGrafter"/>
</dbReference>
<dbReference type="InterPro" id="IPR022801">
    <property type="entry name" value="Ribosomal_uS4"/>
</dbReference>
<evidence type="ECO:0000313" key="11">
    <source>
        <dbReference type="EMBL" id="ALP70032.1"/>
    </source>
</evidence>
<dbReference type="InterPro" id="IPR036986">
    <property type="entry name" value="S4_RNA-bd_sf"/>
</dbReference>
<evidence type="ECO:0000256" key="6">
    <source>
        <dbReference type="ARBA" id="ARBA00035254"/>
    </source>
</evidence>
<reference evidence="12" key="1">
    <citation type="submission" date="2015-11" db="EMBL/GenBank/DDBJ databases">
        <title>Complete genome sequences of the obligate symbionts Candidatus Sulcia muelleri and Candidatus Nasuia deltocephalinicola from the pestiferous leafhopper, Macrosteles quadripunctulatus (Hemiptera: Cicadellidae).</title>
        <authorList>
            <person name="Bennett G.M."/>
            <person name="Abba S."/>
            <person name="Kube M."/>
            <person name="Marzachi C."/>
        </authorList>
    </citation>
    <scope>NUCLEOTIDE SEQUENCE [LARGE SCALE GENOMIC DNA]</scope>
    <source>
        <strain evidence="12">PUNC</strain>
    </source>
</reference>
<dbReference type="PANTHER" id="PTHR11831">
    <property type="entry name" value="30S 40S RIBOSOMAL PROTEIN"/>
    <property type="match status" value="1"/>
</dbReference>
<dbReference type="CDD" id="cd00165">
    <property type="entry name" value="S4"/>
    <property type="match status" value="1"/>
</dbReference>
<protein>
    <recommendedName>
        <fullName evidence="6">Small ribosomal subunit protein uS4</fullName>
    </recommendedName>
</protein>
<dbReference type="GO" id="GO:0015935">
    <property type="term" value="C:small ribosomal subunit"/>
    <property type="evidence" value="ECO:0007669"/>
    <property type="project" value="TreeGrafter"/>
</dbReference>
<dbReference type="Pfam" id="PF00163">
    <property type="entry name" value="Ribosomal_S4"/>
    <property type="match status" value="1"/>
</dbReference>
<dbReference type="InterPro" id="IPR018079">
    <property type="entry name" value="Ribosomal_uS4_CS"/>
</dbReference>
<keyword evidence="2 7" id="KW-0699">rRNA-binding</keyword>
<evidence type="ECO:0000256" key="7">
    <source>
        <dbReference type="PROSITE-ProRule" id="PRU00182"/>
    </source>
</evidence>
<dbReference type="EMBL" id="CP013211">
    <property type="protein sequence ID" value="ALP70032.1"/>
    <property type="molecule type" value="Genomic_DNA"/>
</dbReference>
<evidence type="ECO:0000256" key="3">
    <source>
        <dbReference type="ARBA" id="ARBA00022884"/>
    </source>
</evidence>
<dbReference type="GO" id="GO:0042274">
    <property type="term" value="P:ribosomal small subunit biogenesis"/>
    <property type="evidence" value="ECO:0007669"/>
    <property type="project" value="TreeGrafter"/>
</dbReference>
<name>A0A0S2UPL5_9PROT</name>
<dbReference type="SUPFAM" id="SSF55174">
    <property type="entry name" value="Alpha-L RNA-binding motif"/>
    <property type="match status" value="1"/>
</dbReference>
<dbReference type="InterPro" id="IPR002942">
    <property type="entry name" value="S4_RNA-bd"/>
</dbReference>
<evidence type="ECO:0000256" key="2">
    <source>
        <dbReference type="ARBA" id="ARBA00022730"/>
    </source>
</evidence>
<organism evidence="11 12">
    <name type="scientific">Candidatus Nasuia deltocephalincola</name>
    <dbReference type="NCBI Taxonomy" id="1160784"/>
    <lineage>
        <taxon>Bacteria</taxon>
        <taxon>Pseudomonadati</taxon>
        <taxon>Pseudomonadota</taxon>
        <taxon>Betaproteobacteria</taxon>
        <taxon>Candidatus Nasuia</taxon>
    </lineage>
</organism>
<dbReference type="Pfam" id="PF01479">
    <property type="entry name" value="S4"/>
    <property type="match status" value="1"/>
</dbReference>
<evidence type="ECO:0000256" key="4">
    <source>
        <dbReference type="ARBA" id="ARBA00022980"/>
    </source>
</evidence>
<dbReference type="Proteomes" id="UP000055684">
    <property type="component" value="Chromosome"/>
</dbReference>